<keyword evidence="3" id="KW-0539">Nucleus</keyword>
<dbReference type="InterPro" id="IPR013087">
    <property type="entry name" value="Znf_C2H2_type"/>
</dbReference>
<evidence type="ECO:0000259" key="5">
    <source>
        <dbReference type="PROSITE" id="PS00028"/>
    </source>
</evidence>
<proteinExistence type="inferred from homology"/>
<gene>
    <name evidence="6" type="ORF">JMJ35_006654</name>
</gene>
<name>A0AA39QXK7_9LECA</name>
<dbReference type="InterPro" id="IPR039727">
    <property type="entry name" value="SE/Ars2"/>
</dbReference>
<dbReference type="EMBL" id="JAFEKC020000014">
    <property type="protein sequence ID" value="KAK0511102.1"/>
    <property type="molecule type" value="Genomic_DNA"/>
</dbReference>
<feature type="compositionally biased region" description="Basic residues" evidence="4">
    <location>
        <begin position="48"/>
        <end position="57"/>
    </location>
</feature>
<dbReference type="Proteomes" id="UP001166286">
    <property type="component" value="Unassembled WGS sequence"/>
</dbReference>
<protein>
    <recommendedName>
        <fullName evidence="5">C2H2-type domain-containing protein</fullName>
    </recommendedName>
</protein>
<dbReference type="Pfam" id="PF13821">
    <property type="entry name" value="DUF4187"/>
    <property type="match status" value="1"/>
</dbReference>
<dbReference type="SMART" id="SM01173">
    <property type="entry name" value="DUF4187"/>
    <property type="match status" value="1"/>
</dbReference>
<dbReference type="InterPro" id="IPR021933">
    <property type="entry name" value="SERRATE/Ars2_N"/>
</dbReference>
<dbReference type="GO" id="GO:0016070">
    <property type="term" value="P:RNA metabolic process"/>
    <property type="evidence" value="ECO:0007669"/>
    <property type="project" value="UniProtKB-ARBA"/>
</dbReference>
<evidence type="ECO:0000256" key="2">
    <source>
        <dbReference type="ARBA" id="ARBA00005407"/>
    </source>
</evidence>
<dbReference type="GO" id="GO:0031047">
    <property type="term" value="P:regulatory ncRNA-mediated gene silencing"/>
    <property type="evidence" value="ECO:0007669"/>
    <property type="project" value="UniProtKB-ARBA"/>
</dbReference>
<dbReference type="Pfam" id="PF12066">
    <property type="entry name" value="SERRATE_Ars2_N"/>
    <property type="match status" value="1"/>
</dbReference>
<dbReference type="GO" id="GO:0016604">
    <property type="term" value="C:nuclear body"/>
    <property type="evidence" value="ECO:0007669"/>
    <property type="project" value="TreeGrafter"/>
</dbReference>
<feature type="domain" description="C2H2-type" evidence="5">
    <location>
        <begin position="680"/>
        <end position="703"/>
    </location>
</feature>
<dbReference type="AlphaFoldDB" id="A0AA39QXK7"/>
<feature type="compositionally biased region" description="Gly residues" evidence="4">
    <location>
        <begin position="852"/>
        <end position="869"/>
    </location>
</feature>
<sequence>MDGSFEAYGSPPVKTEHRWGREDMMDRQPSGNEPYRGRRSPVMQDRRGGHRGGRGRSRSPLMIDRYQPGSRARDEFYDQSRDHASRNREDRRRAPSPTPLIDRYVPGQASQPVMTTNPMPNPLSLDFQVGFNFFAEWWRIEQNIKEEKERAKHGRRPSDRGIKGERESREEREKERAQIQVAYDAYKEELQVKMARTFVHQHKTEEWFKERYLPEIRDAFKLRLTEFRRGALSLWVNDIDSGAFDEFTLEGIYKAESDGLGGVVEKEEGETVAAAEVLGVGDLVPSRGGDIRDESALQPALLIKTLAPMVSRGKIEEFCKEHLGEDEGGFKWLSLSDPNPLKKCHRIGWIMLHQGPEEPTDQPERGDGRDGDNDGEDGMAEEPKPTPTTADKALEAINGKTIHDEPRGDFTCHVGVHVPPKEPRKKALWDLFSAPERIDRDLELAKRLVSKFDENFGSDANGVAKVEQRVENLRTMGLLQSSVAAPTKPEKKKQILGMEDDDMEDGEEEEEDEGFIDEENDSEELLIKKKTLDLLVEYLRRVFNFCFFCVFEADSVHELIRKCPGGHLRRPRASLSTAAKTAAKASALGQPFPLKREKSTTEDATENGSPVQEKFNKNFKSDQQLLRAFNWVKTFEEKILQILEPDNVDLRKLGGKPLEEGLDEELKKFVKQEDESKFRCKVPECTKLFKGENFWRKHVEKRHEEWYNGIKTDLTLVNTYVLDPSHIAPSRSDANSNGHFPMNNHNMTAGTPRGFNLQQNMQLMTGFPTGFPNQSTFPPFPQFGNHTVQAPSSWPVTGLPANGEEMHQTGPMRRGGGRFNARSGPYDRRQQPRYTNDGRLTPMGNGNPMNRRGGGFGGGAGKWGDGGAQTVGPREAVQGRTIKKYDDLDAVEGGAGGELNY</sequence>
<evidence type="ECO:0000313" key="6">
    <source>
        <dbReference type="EMBL" id="KAK0511102.1"/>
    </source>
</evidence>
<feature type="compositionally biased region" description="Basic and acidic residues" evidence="4">
    <location>
        <begin position="14"/>
        <end position="26"/>
    </location>
</feature>
<comment type="caution">
    <text evidence="6">The sequence shown here is derived from an EMBL/GenBank/DDBJ whole genome shotgun (WGS) entry which is preliminary data.</text>
</comment>
<evidence type="ECO:0000256" key="4">
    <source>
        <dbReference type="SAM" id="MobiDB-lite"/>
    </source>
</evidence>
<reference evidence="6" key="1">
    <citation type="submission" date="2023-03" db="EMBL/GenBank/DDBJ databases">
        <title>Complete genome of Cladonia borealis.</title>
        <authorList>
            <person name="Park H."/>
        </authorList>
    </citation>
    <scope>NUCLEOTIDE SEQUENCE</scope>
    <source>
        <strain evidence="6">ANT050790</strain>
    </source>
</reference>
<dbReference type="InterPro" id="IPR025239">
    <property type="entry name" value="DUF4187"/>
</dbReference>
<organism evidence="6 7">
    <name type="scientific">Cladonia borealis</name>
    <dbReference type="NCBI Taxonomy" id="184061"/>
    <lineage>
        <taxon>Eukaryota</taxon>
        <taxon>Fungi</taxon>
        <taxon>Dikarya</taxon>
        <taxon>Ascomycota</taxon>
        <taxon>Pezizomycotina</taxon>
        <taxon>Lecanoromycetes</taxon>
        <taxon>OSLEUM clade</taxon>
        <taxon>Lecanoromycetidae</taxon>
        <taxon>Lecanorales</taxon>
        <taxon>Lecanorineae</taxon>
        <taxon>Cladoniaceae</taxon>
        <taxon>Cladonia</taxon>
    </lineage>
</organism>
<dbReference type="Pfam" id="PF04959">
    <property type="entry name" value="ARS2"/>
    <property type="match status" value="1"/>
</dbReference>
<comment type="subcellular location">
    <subcellularLocation>
        <location evidence="1">Nucleus</location>
    </subcellularLocation>
</comment>
<feature type="region of interest" description="Disordered" evidence="4">
    <location>
        <begin position="496"/>
        <end position="519"/>
    </location>
</feature>
<evidence type="ECO:0000256" key="3">
    <source>
        <dbReference type="ARBA" id="ARBA00023242"/>
    </source>
</evidence>
<feature type="compositionally biased region" description="Basic and acidic residues" evidence="4">
    <location>
        <begin position="362"/>
        <end position="372"/>
    </location>
</feature>
<dbReference type="PANTHER" id="PTHR13165">
    <property type="entry name" value="ARSENITE-RESISTANCE PROTEIN 2"/>
    <property type="match status" value="1"/>
</dbReference>
<feature type="region of interest" description="Disordered" evidence="4">
    <location>
        <begin position="1"/>
        <end position="106"/>
    </location>
</feature>
<feature type="compositionally biased region" description="Acidic residues" evidence="4">
    <location>
        <begin position="498"/>
        <end position="519"/>
    </location>
</feature>
<dbReference type="PANTHER" id="PTHR13165:SF0">
    <property type="entry name" value="SERRATE RNA EFFECTOR MOLECULE HOMOLOG"/>
    <property type="match status" value="1"/>
</dbReference>
<comment type="similarity">
    <text evidence="2">Belongs to the ARS2 family.</text>
</comment>
<feature type="region of interest" description="Disordered" evidence="4">
    <location>
        <begin position="354"/>
        <end position="390"/>
    </location>
</feature>
<dbReference type="InterPro" id="IPR007042">
    <property type="entry name" value="SERRATE/Ars2_C"/>
</dbReference>
<feature type="compositionally biased region" description="Basic and acidic residues" evidence="4">
    <location>
        <begin position="71"/>
        <end position="93"/>
    </location>
</feature>
<evidence type="ECO:0000256" key="1">
    <source>
        <dbReference type="ARBA" id="ARBA00004123"/>
    </source>
</evidence>
<accession>A0AA39QXK7</accession>
<feature type="region of interest" description="Disordered" evidence="4">
    <location>
        <begin position="807"/>
        <end position="901"/>
    </location>
</feature>
<feature type="region of interest" description="Disordered" evidence="4">
    <location>
        <begin position="148"/>
        <end position="175"/>
    </location>
</feature>
<keyword evidence="7" id="KW-1185">Reference proteome</keyword>
<dbReference type="PROSITE" id="PS00028">
    <property type="entry name" value="ZINC_FINGER_C2H2_1"/>
    <property type="match status" value="1"/>
</dbReference>
<evidence type="ECO:0000313" key="7">
    <source>
        <dbReference type="Proteomes" id="UP001166286"/>
    </source>
</evidence>
<feature type="region of interest" description="Disordered" evidence="4">
    <location>
        <begin position="590"/>
        <end position="613"/>
    </location>
</feature>